<accession>A0A1H4E6W0</accession>
<dbReference type="Gene3D" id="3.40.50.450">
    <property type="match status" value="1"/>
</dbReference>
<dbReference type="Proteomes" id="UP000199409">
    <property type="component" value="Unassembled WGS sequence"/>
</dbReference>
<keyword evidence="1" id="KW-0808">Transferase</keyword>
<dbReference type="OrthoDB" id="9795789at2"/>
<dbReference type="GO" id="GO:0070694">
    <property type="term" value="F:5-hydroxymethyl-dUMP N-hydrolase activity"/>
    <property type="evidence" value="ECO:0007669"/>
    <property type="project" value="TreeGrafter"/>
</dbReference>
<keyword evidence="2" id="KW-1185">Reference proteome</keyword>
<protein>
    <submittedName>
        <fullName evidence="1">Nucleoside 2-deoxyribosyltransferase</fullName>
    </submittedName>
</protein>
<dbReference type="RefSeq" id="WP_092350741.1">
    <property type="nucleotide sequence ID" value="NZ_FNQN01000013.1"/>
</dbReference>
<dbReference type="AlphaFoldDB" id="A0A1H4E6W0"/>
<dbReference type="InterPro" id="IPR051239">
    <property type="entry name" value="2'-dNMP_N-hydrolase"/>
</dbReference>
<name>A0A1H4E6W0_9BACT</name>
<gene>
    <name evidence="1" type="ORF">SAMN05660420_03230</name>
</gene>
<dbReference type="EMBL" id="FNQN01000013">
    <property type="protein sequence ID" value="SEA80082.1"/>
    <property type="molecule type" value="Genomic_DNA"/>
</dbReference>
<dbReference type="PANTHER" id="PTHR15364:SF0">
    <property type="entry name" value="2'-DEOXYNUCLEOSIDE 5'-PHOSPHATE N-HYDROLASE 1"/>
    <property type="match status" value="1"/>
</dbReference>
<dbReference type="GO" id="GO:0009159">
    <property type="term" value="P:deoxyribonucleoside monophosphate catabolic process"/>
    <property type="evidence" value="ECO:0007669"/>
    <property type="project" value="TreeGrafter"/>
</dbReference>
<reference evidence="1 2" key="1">
    <citation type="submission" date="2016-10" db="EMBL/GenBank/DDBJ databases">
        <authorList>
            <person name="de Groot N.N."/>
        </authorList>
    </citation>
    <scope>NUCLEOTIDE SEQUENCE [LARGE SCALE GENOMIC DNA]</scope>
    <source>
        <strain evidence="1 2">DSM 7343</strain>
    </source>
</reference>
<evidence type="ECO:0000313" key="2">
    <source>
        <dbReference type="Proteomes" id="UP000199409"/>
    </source>
</evidence>
<sequence>MQKIYLAGPDVFEPDAIRVGEKLKQLVAEYGFCGLFPLDNVISTQGSPQAIARAIRAANINLIQSADIVMANLNPFRGIEPDSGTVFEVGFATALGKEVYCYAADCREMITRIREKQRLDATATRCQDGKIIEDFKLSHNLMMIDQVVAVDAASCLAYIKKQHQTD</sequence>
<evidence type="ECO:0000313" key="1">
    <source>
        <dbReference type="EMBL" id="SEA80082.1"/>
    </source>
</evidence>
<dbReference type="Pfam" id="PF05014">
    <property type="entry name" value="Nuc_deoxyrib_tr"/>
    <property type="match status" value="1"/>
</dbReference>
<organism evidence="1 2">
    <name type="scientific">Desulfuromusa kysingii</name>
    <dbReference type="NCBI Taxonomy" id="37625"/>
    <lineage>
        <taxon>Bacteria</taxon>
        <taxon>Pseudomonadati</taxon>
        <taxon>Thermodesulfobacteriota</taxon>
        <taxon>Desulfuromonadia</taxon>
        <taxon>Desulfuromonadales</taxon>
        <taxon>Geopsychrobacteraceae</taxon>
        <taxon>Desulfuromusa</taxon>
    </lineage>
</organism>
<dbReference type="STRING" id="37625.SAMN05660420_03230"/>
<dbReference type="InterPro" id="IPR007710">
    <property type="entry name" value="Nucleoside_deoxyribTrfase"/>
</dbReference>
<proteinExistence type="predicted"/>
<dbReference type="PANTHER" id="PTHR15364">
    <property type="entry name" value="2'-DEOXYNUCLEOSIDE 5'-PHOSPHATE N-HYDROLASE 1"/>
    <property type="match status" value="1"/>
</dbReference>
<dbReference type="GO" id="GO:0016740">
    <property type="term" value="F:transferase activity"/>
    <property type="evidence" value="ECO:0007669"/>
    <property type="project" value="UniProtKB-KW"/>
</dbReference>
<dbReference type="SUPFAM" id="SSF52309">
    <property type="entry name" value="N-(deoxy)ribosyltransferase-like"/>
    <property type="match status" value="1"/>
</dbReference>